<dbReference type="SUPFAM" id="SSF49464">
    <property type="entry name" value="Carboxypeptidase regulatory domain-like"/>
    <property type="match status" value="1"/>
</dbReference>
<dbReference type="Pfam" id="PF00691">
    <property type="entry name" value="OmpA"/>
    <property type="match status" value="1"/>
</dbReference>
<feature type="domain" description="OmpA-like" evidence="5">
    <location>
        <begin position="524"/>
        <end position="645"/>
    </location>
</feature>
<evidence type="ECO:0000256" key="3">
    <source>
        <dbReference type="ARBA" id="ARBA00023237"/>
    </source>
</evidence>
<keyword evidence="6" id="KW-0966">Cell projection</keyword>
<evidence type="ECO:0000313" key="7">
    <source>
        <dbReference type="Proteomes" id="UP000297407"/>
    </source>
</evidence>
<dbReference type="AlphaFoldDB" id="A0A4Z0L400"/>
<dbReference type="PRINTS" id="PR01021">
    <property type="entry name" value="OMPADOMAIN"/>
</dbReference>
<dbReference type="GO" id="GO:0009279">
    <property type="term" value="C:cell outer membrane"/>
    <property type="evidence" value="ECO:0007669"/>
    <property type="project" value="UniProtKB-SubCell"/>
</dbReference>
<dbReference type="OrthoDB" id="9809364at2"/>
<dbReference type="InterPro" id="IPR006664">
    <property type="entry name" value="OMP_bac"/>
</dbReference>
<dbReference type="Pfam" id="PF13620">
    <property type="entry name" value="CarboxypepD_reg"/>
    <property type="match status" value="1"/>
</dbReference>
<reference evidence="6 7" key="1">
    <citation type="submission" date="2019-04" db="EMBL/GenBank/DDBJ databases">
        <title>Flavobacterium sp. strain DS2-A Genome sequencing and assembly.</title>
        <authorList>
            <person name="Kim I."/>
        </authorList>
    </citation>
    <scope>NUCLEOTIDE SEQUENCE [LARGE SCALE GENOMIC DNA]</scope>
    <source>
        <strain evidence="6 7">DS2-A</strain>
    </source>
</reference>
<dbReference type="PROSITE" id="PS51123">
    <property type="entry name" value="OMPA_2"/>
    <property type="match status" value="1"/>
</dbReference>
<comment type="subcellular location">
    <subcellularLocation>
        <location evidence="1">Cell outer membrane</location>
    </subcellularLocation>
</comment>
<comment type="caution">
    <text evidence="6">The sequence shown here is derived from an EMBL/GenBank/DDBJ whole genome shotgun (WGS) entry which is preliminary data.</text>
</comment>
<dbReference type="InterPro" id="IPR008969">
    <property type="entry name" value="CarboxyPept-like_regulatory"/>
</dbReference>
<dbReference type="PANTHER" id="PTHR30329">
    <property type="entry name" value="STATOR ELEMENT OF FLAGELLAR MOTOR COMPLEX"/>
    <property type="match status" value="1"/>
</dbReference>
<dbReference type="RefSeq" id="WP_135527398.1">
    <property type="nucleotide sequence ID" value="NZ_SRLH01000008.1"/>
</dbReference>
<keyword evidence="2 4" id="KW-0472">Membrane</keyword>
<dbReference type="Gene3D" id="2.60.40.1120">
    <property type="entry name" value="Carboxypeptidase-like, regulatory domain"/>
    <property type="match status" value="1"/>
</dbReference>
<keyword evidence="6" id="KW-0969">Cilium</keyword>
<dbReference type="SUPFAM" id="SSF82171">
    <property type="entry name" value="DPP6 N-terminal domain-like"/>
    <property type="match status" value="1"/>
</dbReference>
<dbReference type="InterPro" id="IPR006665">
    <property type="entry name" value="OmpA-like"/>
</dbReference>
<sequence length="645" mass="73090">MKKIIYILLVVSLAIEGHSQTKKIEKGDKKYADLAYVDAIATYEKVANKGYKSVDLFQKLGNSYFFNAKLKEANKWYTELFALNEKVDPEYYYRYSITLKAVENYAKANEYLDKFHQMAAADIRGNQYSNEKNYLDIIAKNSGRYEIKATGINSRMSDYGTSFYGDKILFSTSRDTIGFAKVKTKWTNHSFTNLYVASRNEEGELSHPEKFSKTINSKFNEDTPVFTKDLKTVYFTRNNFNKRKTGTDENSVILLKLYKATLADGKWIDIKELPFNSDNYSVAHPALSPDEKTLYFASNMPGTKGQSDLFKVAILENDTYGVPQNLTGTINTEARETFPFITKDNELYFATDGHQGLGGLDIFVTKLDENGMPGQILNIGAPVNGNLDDFAFIIDNTTKKGYFSSNRENGKGFDDIYFFEEKKPLSFEIKQELEGQITDMETKEILSNAPVTLFDANFNETGKAVSDKDGGYHFDVTGGKKYYVRAEKENYNTKEAPVEIPNVTGKTNLPIALEKKIKEVTVGSDLAKTFDIKIIYFDLDKAVIRKDAAVDLAKIVEVMKENPTMKIDVRSHTDSRQTNEYNQKLSDKRAKATIDWMVKNGISSDRITGKGYGESQLINRCADGVDCSEEEHQLNRRSEFIITAM</sequence>
<evidence type="ECO:0000256" key="4">
    <source>
        <dbReference type="PROSITE-ProRule" id="PRU00473"/>
    </source>
</evidence>
<keyword evidence="3" id="KW-0998">Cell outer membrane</keyword>
<keyword evidence="6" id="KW-0282">Flagellum</keyword>
<evidence type="ECO:0000259" key="5">
    <source>
        <dbReference type="PROSITE" id="PS51123"/>
    </source>
</evidence>
<dbReference type="InterPro" id="IPR011990">
    <property type="entry name" value="TPR-like_helical_dom_sf"/>
</dbReference>
<dbReference type="PANTHER" id="PTHR30329:SF21">
    <property type="entry name" value="LIPOPROTEIN YIAD-RELATED"/>
    <property type="match status" value="1"/>
</dbReference>
<dbReference type="Gene3D" id="2.120.10.30">
    <property type="entry name" value="TolB, C-terminal domain"/>
    <property type="match status" value="1"/>
</dbReference>
<dbReference type="InterPro" id="IPR036737">
    <property type="entry name" value="OmpA-like_sf"/>
</dbReference>
<dbReference type="Gene3D" id="1.25.40.10">
    <property type="entry name" value="Tetratricopeptide repeat domain"/>
    <property type="match status" value="1"/>
</dbReference>
<organism evidence="6 7">
    <name type="scientific">Flavobacterium humi</name>
    <dbReference type="NCBI Taxonomy" id="2562683"/>
    <lineage>
        <taxon>Bacteria</taxon>
        <taxon>Pseudomonadati</taxon>
        <taxon>Bacteroidota</taxon>
        <taxon>Flavobacteriia</taxon>
        <taxon>Flavobacteriales</taxon>
        <taxon>Flavobacteriaceae</taxon>
        <taxon>Flavobacterium</taxon>
    </lineage>
</organism>
<dbReference type="Proteomes" id="UP000297407">
    <property type="component" value="Unassembled WGS sequence"/>
</dbReference>
<evidence type="ECO:0000256" key="2">
    <source>
        <dbReference type="ARBA" id="ARBA00023136"/>
    </source>
</evidence>
<keyword evidence="7" id="KW-1185">Reference proteome</keyword>
<name>A0A4Z0L400_9FLAO</name>
<dbReference type="InterPro" id="IPR011042">
    <property type="entry name" value="6-blade_b-propeller_TolB-like"/>
</dbReference>
<dbReference type="Gene3D" id="3.30.1330.60">
    <property type="entry name" value="OmpA-like domain"/>
    <property type="match status" value="1"/>
</dbReference>
<dbReference type="SUPFAM" id="SSF103088">
    <property type="entry name" value="OmpA-like"/>
    <property type="match status" value="1"/>
</dbReference>
<evidence type="ECO:0000256" key="1">
    <source>
        <dbReference type="ARBA" id="ARBA00004442"/>
    </source>
</evidence>
<proteinExistence type="predicted"/>
<dbReference type="InterPro" id="IPR050330">
    <property type="entry name" value="Bact_OuterMem_StrucFunc"/>
</dbReference>
<dbReference type="Pfam" id="PF07676">
    <property type="entry name" value="PD40"/>
    <property type="match status" value="2"/>
</dbReference>
<dbReference type="InterPro" id="IPR011659">
    <property type="entry name" value="WD40"/>
</dbReference>
<dbReference type="SUPFAM" id="SSF48452">
    <property type="entry name" value="TPR-like"/>
    <property type="match status" value="1"/>
</dbReference>
<protein>
    <submittedName>
        <fullName evidence="6">Flagellar motor protein MotB</fullName>
    </submittedName>
</protein>
<dbReference type="CDD" id="cd07185">
    <property type="entry name" value="OmpA_C-like"/>
    <property type="match status" value="1"/>
</dbReference>
<accession>A0A4Z0L400</accession>
<gene>
    <name evidence="6" type="ORF">E4635_14375</name>
</gene>
<evidence type="ECO:0000313" key="6">
    <source>
        <dbReference type="EMBL" id="TGD56975.1"/>
    </source>
</evidence>
<dbReference type="EMBL" id="SRLH01000008">
    <property type="protein sequence ID" value="TGD56975.1"/>
    <property type="molecule type" value="Genomic_DNA"/>
</dbReference>